<gene>
    <name evidence="1" type="ORF">BDY17DRAFT_313170</name>
</gene>
<dbReference type="EMBL" id="MU001640">
    <property type="protein sequence ID" value="KAF2480332.1"/>
    <property type="molecule type" value="Genomic_DNA"/>
</dbReference>
<dbReference type="GeneID" id="54476691"/>
<sequence length="237" mass="26754">MAESLTNGPISVLLRLRRRLGGRQHAKQLLGAPKPEAAWKKYGRGRGLEEAEYKQAKLRKARESIERPKSSGVMGIVKGWIGVDENFYDWRACVDVCVKAQTVSKSSMDYTKSTNCIAGSDIQSLINVQQNHGTGANILAESKRRSFLPQHWNETLGILQYSSRGSEEAQQVTATVSHRRGLGQAYDLPRRRDRCKWEHSYKSTAREVDNSCLTSVSGEYIKRKTKLTRHLCDEKTD</sequence>
<keyword evidence="2" id="KW-1185">Reference proteome</keyword>
<evidence type="ECO:0000313" key="2">
    <source>
        <dbReference type="Proteomes" id="UP000799767"/>
    </source>
</evidence>
<reference evidence="1" key="1">
    <citation type="journal article" date="2020" name="Stud. Mycol.">
        <title>101 Dothideomycetes genomes: a test case for predicting lifestyles and emergence of pathogens.</title>
        <authorList>
            <person name="Haridas S."/>
            <person name="Albert R."/>
            <person name="Binder M."/>
            <person name="Bloem J."/>
            <person name="Labutti K."/>
            <person name="Salamov A."/>
            <person name="Andreopoulos B."/>
            <person name="Baker S."/>
            <person name="Barry K."/>
            <person name="Bills G."/>
            <person name="Bluhm B."/>
            <person name="Cannon C."/>
            <person name="Castanera R."/>
            <person name="Culley D."/>
            <person name="Daum C."/>
            <person name="Ezra D."/>
            <person name="Gonzalez J."/>
            <person name="Henrissat B."/>
            <person name="Kuo A."/>
            <person name="Liang C."/>
            <person name="Lipzen A."/>
            <person name="Lutzoni F."/>
            <person name="Magnuson J."/>
            <person name="Mondo S."/>
            <person name="Nolan M."/>
            <person name="Ohm R."/>
            <person name="Pangilinan J."/>
            <person name="Park H.-J."/>
            <person name="Ramirez L."/>
            <person name="Alfaro M."/>
            <person name="Sun H."/>
            <person name="Tritt A."/>
            <person name="Yoshinaga Y."/>
            <person name="Zwiers L.-H."/>
            <person name="Turgeon B."/>
            <person name="Goodwin S."/>
            <person name="Spatafora J."/>
            <person name="Crous P."/>
            <person name="Grigoriev I."/>
        </authorList>
    </citation>
    <scope>NUCLEOTIDE SEQUENCE</scope>
    <source>
        <strain evidence="1">CBS 113389</strain>
    </source>
</reference>
<dbReference type="RefSeq" id="XP_033586902.1">
    <property type="nucleotide sequence ID" value="XM_033735689.1"/>
</dbReference>
<dbReference type="Proteomes" id="UP000799767">
    <property type="component" value="Unassembled WGS sequence"/>
</dbReference>
<protein>
    <submittedName>
        <fullName evidence="1">Uncharacterized protein</fullName>
    </submittedName>
</protein>
<dbReference type="AlphaFoldDB" id="A0A6A6PK04"/>
<evidence type="ECO:0000313" key="1">
    <source>
        <dbReference type="EMBL" id="KAF2480332.1"/>
    </source>
</evidence>
<accession>A0A6A6PK04</accession>
<organism evidence="1 2">
    <name type="scientific">Neohortaea acidophila</name>
    <dbReference type="NCBI Taxonomy" id="245834"/>
    <lineage>
        <taxon>Eukaryota</taxon>
        <taxon>Fungi</taxon>
        <taxon>Dikarya</taxon>
        <taxon>Ascomycota</taxon>
        <taxon>Pezizomycotina</taxon>
        <taxon>Dothideomycetes</taxon>
        <taxon>Dothideomycetidae</taxon>
        <taxon>Mycosphaerellales</taxon>
        <taxon>Teratosphaeriaceae</taxon>
        <taxon>Neohortaea</taxon>
    </lineage>
</organism>
<name>A0A6A6PK04_9PEZI</name>
<proteinExistence type="predicted"/>